<gene>
    <name evidence="1" type="ORF">RHIMIDRAFT_316643</name>
</gene>
<dbReference type="AlphaFoldDB" id="A0A2G4SFV3"/>
<proteinExistence type="predicted"/>
<dbReference type="RefSeq" id="XP_023461359.1">
    <property type="nucleotide sequence ID" value="XM_023615067.1"/>
</dbReference>
<dbReference type="GeneID" id="35446056"/>
<organism evidence="1 2">
    <name type="scientific">Rhizopus microsporus ATCC 52813</name>
    <dbReference type="NCBI Taxonomy" id="1340429"/>
    <lineage>
        <taxon>Eukaryota</taxon>
        <taxon>Fungi</taxon>
        <taxon>Fungi incertae sedis</taxon>
        <taxon>Mucoromycota</taxon>
        <taxon>Mucoromycotina</taxon>
        <taxon>Mucoromycetes</taxon>
        <taxon>Mucorales</taxon>
        <taxon>Mucorineae</taxon>
        <taxon>Rhizopodaceae</taxon>
        <taxon>Rhizopus</taxon>
    </lineage>
</organism>
<reference evidence="1 2" key="1">
    <citation type="journal article" date="2016" name="Proc. Natl. Acad. Sci. U.S.A.">
        <title>Lipid metabolic changes in an early divergent fungus govern the establishment of a mutualistic symbiosis with endobacteria.</title>
        <authorList>
            <person name="Lastovetsky O.A."/>
            <person name="Gaspar M.L."/>
            <person name="Mondo S.J."/>
            <person name="LaButti K.M."/>
            <person name="Sandor L."/>
            <person name="Grigoriev I.V."/>
            <person name="Henry S.A."/>
            <person name="Pawlowska T.E."/>
        </authorList>
    </citation>
    <scope>NUCLEOTIDE SEQUENCE [LARGE SCALE GENOMIC DNA]</scope>
    <source>
        <strain evidence="1 2">ATCC 52813</strain>
    </source>
</reference>
<dbReference type="EMBL" id="KZ303873">
    <property type="protein sequence ID" value="PHZ07651.1"/>
    <property type="molecule type" value="Genomic_DNA"/>
</dbReference>
<sequence length="183" mass="20972">MVIKFTSSTEMFTNFKSTSISITADFTIIFTTSDKFEKWLKKDVLSHSKWVFKRRYSATSNHQFIRQPIIEALPGHTAFYLCDHADTDKKAKNNTGIIDTTNVLSSVDNDQNSSSNQLEVMHPKKARITMKSSIKIGYIAKISKRVMADGALHVEYHREHPDHCRWDIKKITNSHLPLRSNNG</sequence>
<protein>
    <submittedName>
        <fullName evidence="1">Uncharacterized protein</fullName>
    </submittedName>
</protein>
<keyword evidence="2" id="KW-1185">Reference proteome</keyword>
<name>A0A2G4SFV3_RHIZD</name>
<evidence type="ECO:0000313" key="1">
    <source>
        <dbReference type="EMBL" id="PHZ07651.1"/>
    </source>
</evidence>
<evidence type="ECO:0000313" key="2">
    <source>
        <dbReference type="Proteomes" id="UP000242254"/>
    </source>
</evidence>
<accession>A0A2G4SFV3</accession>
<dbReference type="Proteomes" id="UP000242254">
    <property type="component" value="Unassembled WGS sequence"/>
</dbReference>